<keyword evidence="2" id="KW-0378">Hydrolase</keyword>
<dbReference type="Pfam" id="PF13472">
    <property type="entry name" value="Lipase_GDSL_2"/>
    <property type="match status" value="1"/>
</dbReference>
<feature type="domain" description="SGNH hydrolase-type esterase" evidence="4">
    <location>
        <begin position="11"/>
        <end position="193"/>
    </location>
</feature>
<dbReference type="EMBL" id="BPVZ01000059">
    <property type="protein sequence ID" value="GKV21984.1"/>
    <property type="molecule type" value="Genomic_DNA"/>
</dbReference>
<dbReference type="Gene3D" id="3.40.50.1110">
    <property type="entry name" value="SGNH hydrolase"/>
    <property type="match status" value="1"/>
</dbReference>
<comment type="similarity">
    <text evidence="1">Belongs to the 'GDSL' lipolytic enzyme family.</text>
</comment>
<evidence type="ECO:0000313" key="6">
    <source>
        <dbReference type="Proteomes" id="UP001054252"/>
    </source>
</evidence>
<dbReference type="Proteomes" id="UP001054252">
    <property type="component" value="Unassembled WGS sequence"/>
</dbReference>
<keyword evidence="6" id="KW-1185">Reference proteome</keyword>
<dbReference type="GO" id="GO:0016042">
    <property type="term" value="P:lipid catabolic process"/>
    <property type="evidence" value="ECO:0007669"/>
    <property type="project" value="UniProtKB-KW"/>
</dbReference>
<dbReference type="InterPro" id="IPR045136">
    <property type="entry name" value="Iah1-like"/>
</dbReference>
<dbReference type="AlphaFoldDB" id="A0AAV5KBM6"/>
<dbReference type="FunFam" id="3.40.50.1110:FF:000002">
    <property type="entry name" value="isoamyl acetate-hydrolyzing esterase 1 homolog"/>
    <property type="match status" value="1"/>
</dbReference>
<evidence type="ECO:0000256" key="1">
    <source>
        <dbReference type="ARBA" id="ARBA00008668"/>
    </source>
</evidence>
<organism evidence="5 6">
    <name type="scientific">Rubroshorea leprosula</name>
    <dbReference type="NCBI Taxonomy" id="152421"/>
    <lineage>
        <taxon>Eukaryota</taxon>
        <taxon>Viridiplantae</taxon>
        <taxon>Streptophyta</taxon>
        <taxon>Embryophyta</taxon>
        <taxon>Tracheophyta</taxon>
        <taxon>Spermatophyta</taxon>
        <taxon>Magnoliopsida</taxon>
        <taxon>eudicotyledons</taxon>
        <taxon>Gunneridae</taxon>
        <taxon>Pentapetalae</taxon>
        <taxon>rosids</taxon>
        <taxon>malvids</taxon>
        <taxon>Malvales</taxon>
        <taxon>Dipterocarpaceae</taxon>
        <taxon>Rubroshorea</taxon>
    </lineage>
</organism>
<dbReference type="PANTHER" id="PTHR14209:SF10">
    <property type="entry name" value="SGNH HYDROLASE-TYPE ESTERASE DOMAIN-CONTAINING PROTEIN"/>
    <property type="match status" value="1"/>
</dbReference>
<sequence>MVGPARPLFVLFGSSIVQFSYSHQGWAAVLADIYARKADIVLRGYAGWNSRRALQVLDQVFPKDAAVQPSLVIVYFGGNDSMQPNPSGLGPHVPLPEYIDNMKKIATHLKSLSENIRLIFLTSPPINEEQVRQFFGLEGRTNEACRIYAEACMEVCKEMNVKGINLWTAIRQKEDWLTTCFTDGIHFASEGSKIVVKEVLRAIREAEWEPSLYWRSLPSEFEELEDSAFLPVGDDGKQIRISELEILRYSEWE</sequence>
<evidence type="ECO:0000256" key="3">
    <source>
        <dbReference type="ARBA" id="ARBA00022963"/>
    </source>
</evidence>
<protein>
    <recommendedName>
        <fullName evidence="4">SGNH hydrolase-type esterase domain-containing protein</fullName>
    </recommendedName>
</protein>
<comment type="caution">
    <text evidence="5">The sequence shown here is derived from an EMBL/GenBank/DDBJ whole genome shotgun (WGS) entry which is preliminary data.</text>
</comment>
<gene>
    <name evidence="5" type="ORF">SLEP1_g31894</name>
</gene>
<keyword evidence="3" id="KW-0442">Lipid degradation</keyword>
<proteinExistence type="inferred from homology"/>
<evidence type="ECO:0000259" key="4">
    <source>
        <dbReference type="Pfam" id="PF13472"/>
    </source>
</evidence>
<evidence type="ECO:0000313" key="5">
    <source>
        <dbReference type="EMBL" id="GKV21984.1"/>
    </source>
</evidence>
<accession>A0AAV5KBM6</accession>
<dbReference type="CDD" id="cd01838">
    <property type="entry name" value="Isoamyl_acetate_hydrolase_like"/>
    <property type="match status" value="1"/>
</dbReference>
<dbReference type="SUPFAM" id="SSF52266">
    <property type="entry name" value="SGNH hydrolase"/>
    <property type="match status" value="1"/>
</dbReference>
<reference evidence="5 6" key="1">
    <citation type="journal article" date="2021" name="Commun. Biol.">
        <title>The genome of Shorea leprosula (Dipterocarpaceae) highlights the ecological relevance of drought in aseasonal tropical rainforests.</title>
        <authorList>
            <person name="Ng K.K.S."/>
            <person name="Kobayashi M.J."/>
            <person name="Fawcett J.A."/>
            <person name="Hatakeyama M."/>
            <person name="Paape T."/>
            <person name="Ng C.H."/>
            <person name="Ang C.C."/>
            <person name="Tnah L.H."/>
            <person name="Lee C.T."/>
            <person name="Nishiyama T."/>
            <person name="Sese J."/>
            <person name="O'Brien M.J."/>
            <person name="Copetti D."/>
            <person name="Mohd Noor M.I."/>
            <person name="Ong R.C."/>
            <person name="Putra M."/>
            <person name="Sireger I.Z."/>
            <person name="Indrioko S."/>
            <person name="Kosugi Y."/>
            <person name="Izuno A."/>
            <person name="Isagi Y."/>
            <person name="Lee S.L."/>
            <person name="Shimizu K.K."/>
        </authorList>
    </citation>
    <scope>NUCLEOTIDE SEQUENCE [LARGE SCALE GENOMIC DNA]</scope>
    <source>
        <strain evidence="5">214</strain>
    </source>
</reference>
<dbReference type="GO" id="GO:0016787">
    <property type="term" value="F:hydrolase activity"/>
    <property type="evidence" value="ECO:0007669"/>
    <property type="project" value="UniProtKB-KW"/>
</dbReference>
<keyword evidence="3" id="KW-0443">Lipid metabolism</keyword>
<evidence type="ECO:0000256" key="2">
    <source>
        <dbReference type="ARBA" id="ARBA00022801"/>
    </source>
</evidence>
<dbReference type="PANTHER" id="PTHR14209">
    <property type="entry name" value="ISOAMYL ACETATE-HYDROLYZING ESTERASE 1"/>
    <property type="match status" value="1"/>
</dbReference>
<dbReference type="InterPro" id="IPR036514">
    <property type="entry name" value="SGNH_hydro_sf"/>
</dbReference>
<dbReference type="InterPro" id="IPR013830">
    <property type="entry name" value="SGNH_hydro"/>
</dbReference>
<name>A0AAV5KBM6_9ROSI</name>